<gene>
    <name evidence="3" type="ORF">FRZ54_12045</name>
</gene>
<dbReference type="InterPro" id="IPR052350">
    <property type="entry name" value="Metallo-dep_Lactonases"/>
</dbReference>
<dbReference type="GO" id="GO:0016787">
    <property type="term" value="F:hydrolase activity"/>
    <property type="evidence" value="ECO:0007669"/>
    <property type="project" value="UniProtKB-KW"/>
</dbReference>
<dbReference type="SUPFAM" id="SSF51556">
    <property type="entry name" value="Metallo-dependent hydrolases"/>
    <property type="match status" value="1"/>
</dbReference>
<dbReference type="AlphaFoldDB" id="A0A5B8UY08"/>
<dbReference type="RefSeq" id="WP_147031852.1">
    <property type="nucleotide sequence ID" value="NZ_CP042436.1"/>
</dbReference>
<evidence type="ECO:0000256" key="1">
    <source>
        <dbReference type="ARBA" id="ARBA00038310"/>
    </source>
</evidence>
<evidence type="ECO:0000313" key="3">
    <source>
        <dbReference type="EMBL" id="QEC63276.1"/>
    </source>
</evidence>
<feature type="domain" description="Amidohydrolase-related" evidence="2">
    <location>
        <begin position="4"/>
        <end position="277"/>
    </location>
</feature>
<proteinExistence type="inferred from homology"/>
<evidence type="ECO:0000313" key="4">
    <source>
        <dbReference type="Proteomes" id="UP000321479"/>
    </source>
</evidence>
<dbReference type="InterPro" id="IPR006680">
    <property type="entry name" value="Amidohydro-rel"/>
</dbReference>
<keyword evidence="3" id="KW-0378">Hydrolase</keyword>
<keyword evidence="4" id="KW-1185">Reference proteome</keyword>
<accession>A0A5B8UY08</accession>
<comment type="similarity">
    <text evidence="1">Belongs to the metallo-dependent hydrolases superfamily.</text>
</comment>
<dbReference type="Proteomes" id="UP000321479">
    <property type="component" value="Chromosome"/>
</dbReference>
<dbReference type="OrthoDB" id="5450317at2"/>
<dbReference type="KEGG" id="mgin:FRZ54_12045"/>
<dbReference type="Pfam" id="PF04909">
    <property type="entry name" value="Amidohydro_2"/>
    <property type="match status" value="1"/>
</dbReference>
<name>A0A5B8UY08_9SPHI</name>
<sequence length="277" mass="32546">MQRIDAHQHFWQFDPVRDNWITSEMSVIRRDFLPDDLKPILDRNQIEGTVLVQTCQAETDNRFMLQLAQENDWIKGVVGWIDLQALNVEERLQFYKDNHPKMKGFRHVLQAEPDEQFMLRDAFKRGIGLLNEYGFTYDILIYPNHIKYASQLVAEFPGQKFVVDHLAKPYIKAQMVDAWKRDMEGLARYPNVYCKVSGMLTEADWYGWKTSDFTPYFDAVFNAFGTQRLLYGSDWPVCMLAGGYNRAMEILQIYLSRFSQHEQDLFFGGNAVSFYNL</sequence>
<reference evidence="3 4" key="1">
    <citation type="journal article" date="2017" name="Curr. Microbiol.">
        <title>Mucilaginibacter ginsenosidivorans sp. nov., Isolated from Soil of Ginseng Field.</title>
        <authorList>
            <person name="Kim M.M."/>
            <person name="Siddiqi M.Z."/>
            <person name="Im W.T."/>
        </authorList>
    </citation>
    <scope>NUCLEOTIDE SEQUENCE [LARGE SCALE GENOMIC DNA]</scope>
    <source>
        <strain evidence="3 4">Gsoil 3017</strain>
    </source>
</reference>
<dbReference type="PANTHER" id="PTHR43569">
    <property type="entry name" value="AMIDOHYDROLASE"/>
    <property type="match status" value="1"/>
</dbReference>
<dbReference type="InterPro" id="IPR032466">
    <property type="entry name" value="Metal_Hydrolase"/>
</dbReference>
<dbReference type="EMBL" id="CP042436">
    <property type="protein sequence ID" value="QEC63276.1"/>
    <property type="molecule type" value="Genomic_DNA"/>
</dbReference>
<dbReference type="PANTHER" id="PTHR43569:SF2">
    <property type="entry name" value="AMIDOHYDROLASE-RELATED DOMAIN-CONTAINING PROTEIN"/>
    <property type="match status" value="1"/>
</dbReference>
<protein>
    <submittedName>
        <fullName evidence="3">Amidohydrolase family protein</fullName>
    </submittedName>
</protein>
<evidence type="ECO:0000259" key="2">
    <source>
        <dbReference type="Pfam" id="PF04909"/>
    </source>
</evidence>
<organism evidence="3 4">
    <name type="scientific">Mucilaginibacter ginsenosidivorans</name>
    <dbReference type="NCBI Taxonomy" id="398053"/>
    <lineage>
        <taxon>Bacteria</taxon>
        <taxon>Pseudomonadati</taxon>
        <taxon>Bacteroidota</taxon>
        <taxon>Sphingobacteriia</taxon>
        <taxon>Sphingobacteriales</taxon>
        <taxon>Sphingobacteriaceae</taxon>
        <taxon>Mucilaginibacter</taxon>
    </lineage>
</organism>
<dbReference type="Gene3D" id="3.20.20.140">
    <property type="entry name" value="Metal-dependent hydrolases"/>
    <property type="match status" value="1"/>
</dbReference>